<gene>
    <name evidence="3" type="ORF">ADM99_00790</name>
</gene>
<evidence type="ECO:0000256" key="1">
    <source>
        <dbReference type="NCBIfam" id="TIGR00697"/>
    </source>
</evidence>
<proteinExistence type="predicted"/>
<dbReference type="Proteomes" id="UP000050430">
    <property type="component" value="Unassembled WGS sequence"/>
</dbReference>
<keyword evidence="2" id="KW-0472">Membrane</keyword>
<evidence type="ECO:0000313" key="4">
    <source>
        <dbReference type="Proteomes" id="UP000050430"/>
    </source>
</evidence>
<feature type="transmembrane region" description="Helical" evidence="2">
    <location>
        <begin position="147"/>
        <end position="168"/>
    </location>
</feature>
<dbReference type="PANTHER" id="PTHR34300">
    <property type="entry name" value="QUEUOSINE PRECURSOR TRANSPORTER-RELATED"/>
    <property type="match status" value="1"/>
</dbReference>
<dbReference type="AlphaFoldDB" id="A0A0P6XH38"/>
<evidence type="ECO:0000313" key="3">
    <source>
        <dbReference type="EMBL" id="KPL74667.1"/>
    </source>
</evidence>
<sequence>MLLRKWNLISSIIVCAIYVSAQLLSNIASLQIVSFAGLSFDAGTFIYPITFTLRDLAHKVLGLKGVRVLIITAVVINLFMAVFFWFVSIVPPDRSAGSSELWGKVLAPVWRITIASILSQLVSELTDTEVYRLWVDKITKRFQWMRVLVSNSISVPLDSLCFSFMAFYGTMPIQSVWGIFWANVIIKMIVTVASLPFIYFVKEKNNG</sequence>
<evidence type="ECO:0000256" key="2">
    <source>
        <dbReference type="SAM" id="Phobius"/>
    </source>
</evidence>
<comment type="caution">
    <text evidence="3">The sequence shown here is derived from an EMBL/GenBank/DDBJ whole genome shotgun (WGS) entry which is preliminary data.</text>
</comment>
<keyword evidence="2" id="KW-0812">Transmembrane</keyword>
<keyword evidence="2" id="KW-1133">Transmembrane helix</keyword>
<dbReference type="PANTHER" id="PTHR34300:SF2">
    <property type="entry name" value="QUEUOSINE PRECURSOR TRANSPORTER-RELATED"/>
    <property type="match status" value="1"/>
</dbReference>
<dbReference type="EMBL" id="LGCK01000002">
    <property type="protein sequence ID" value="KPL74667.1"/>
    <property type="molecule type" value="Genomic_DNA"/>
</dbReference>
<dbReference type="STRING" id="229920.ADM99_00790"/>
<reference evidence="3 4" key="1">
    <citation type="submission" date="2015-07" db="EMBL/GenBank/DDBJ databases">
        <title>Genome sequence of Leptolinea tardivitalis DSM 16556.</title>
        <authorList>
            <person name="Hemp J."/>
            <person name="Ward L.M."/>
            <person name="Pace L.A."/>
            <person name="Fischer W.W."/>
        </authorList>
    </citation>
    <scope>NUCLEOTIDE SEQUENCE [LARGE SCALE GENOMIC DNA]</scope>
    <source>
        <strain evidence="3 4">YMTK-2</strain>
    </source>
</reference>
<feature type="transmembrane region" description="Helical" evidence="2">
    <location>
        <begin position="180"/>
        <end position="201"/>
    </location>
</feature>
<name>A0A0P6XH38_9CHLR</name>
<accession>A0A0P6XH38</accession>
<protein>
    <recommendedName>
        <fullName evidence="1">Queuosine precursor transporter</fullName>
    </recommendedName>
</protein>
<keyword evidence="4" id="KW-1185">Reference proteome</keyword>
<dbReference type="InterPro" id="IPR003744">
    <property type="entry name" value="YhhQ"/>
</dbReference>
<organism evidence="3 4">
    <name type="scientific">Leptolinea tardivitalis</name>
    <dbReference type="NCBI Taxonomy" id="229920"/>
    <lineage>
        <taxon>Bacteria</taxon>
        <taxon>Bacillati</taxon>
        <taxon>Chloroflexota</taxon>
        <taxon>Anaerolineae</taxon>
        <taxon>Anaerolineales</taxon>
        <taxon>Anaerolineaceae</taxon>
        <taxon>Leptolinea</taxon>
    </lineage>
</organism>
<feature type="transmembrane region" description="Helical" evidence="2">
    <location>
        <begin position="65"/>
        <end position="87"/>
    </location>
</feature>
<dbReference type="Pfam" id="PF02592">
    <property type="entry name" value="Vut_1"/>
    <property type="match status" value="1"/>
</dbReference>
<dbReference type="NCBIfam" id="TIGR00697">
    <property type="entry name" value="queuosine precursor transporter"/>
    <property type="match status" value="1"/>
</dbReference>